<evidence type="ECO:0000256" key="1">
    <source>
        <dbReference type="ARBA" id="ARBA00007738"/>
    </source>
</evidence>
<keyword evidence="5" id="KW-0156">Chromatin regulator</keyword>
<evidence type="ECO:0000256" key="6">
    <source>
        <dbReference type="ARBA" id="ARBA00023015"/>
    </source>
</evidence>
<comment type="similarity">
    <text evidence="1">Belongs to the histone deacetylase family. HD type 2 subfamily.</text>
</comment>
<dbReference type="InterPro" id="IPR023801">
    <property type="entry name" value="His_deacetylse_dom"/>
</dbReference>
<evidence type="ECO:0000256" key="5">
    <source>
        <dbReference type="ARBA" id="ARBA00022853"/>
    </source>
</evidence>
<dbReference type="InterPro" id="IPR000286">
    <property type="entry name" value="HDACs"/>
</dbReference>
<keyword evidence="7" id="KW-0804">Transcription</keyword>
<dbReference type="PRINTS" id="PR01270">
    <property type="entry name" value="HDASUPER"/>
</dbReference>
<keyword evidence="4" id="KW-0378">Hydrolase</keyword>
<evidence type="ECO:0000256" key="3">
    <source>
        <dbReference type="ARBA" id="ARBA00022491"/>
    </source>
</evidence>
<protein>
    <recommendedName>
        <fullName evidence="2">histone deacetylase</fullName>
        <ecNumber evidence="2">3.5.1.98</ecNumber>
    </recommendedName>
</protein>
<dbReference type="GO" id="GO:0040029">
    <property type="term" value="P:epigenetic regulation of gene expression"/>
    <property type="evidence" value="ECO:0007669"/>
    <property type="project" value="TreeGrafter"/>
</dbReference>
<dbReference type="Pfam" id="PF00850">
    <property type="entry name" value="Hist_deacetyl"/>
    <property type="match status" value="1"/>
</dbReference>
<keyword evidence="6" id="KW-0805">Transcription regulation</keyword>
<name>A0A6C0AE85_9ZZZZ</name>
<evidence type="ECO:0000259" key="8">
    <source>
        <dbReference type="Pfam" id="PF00850"/>
    </source>
</evidence>
<dbReference type="SUPFAM" id="SSF52768">
    <property type="entry name" value="Arginase/deacetylase"/>
    <property type="match status" value="1"/>
</dbReference>
<dbReference type="InterPro" id="IPR023696">
    <property type="entry name" value="Ureohydrolase_dom_sf"/>
</dbReference>
<feature type="domain" description="Histone deacetylase" evidence="8">
    <location>
        <begin position="52"/>
        <end position="318"/>
    </location>
</feature>
<dbReference type="EC" id="3.5.1.98" evidence="2"/>
<evidence type="ECO:0000256" key="2">
    <source>
        <dbReference type="ARBA" id="ARBA00012111"/>
    </source>
</evidence>
<dbReference type="EMBL" id="MN740594">
    <property type="protein sequence ID" value="QHS78006.1"/>
    <property type="molecule type" value="Genomic_DNA"/>
</dbReference>
<dbReference type="Gene3D" id="3.40.800.20">
    <property type="entry name" value="Histone deacetylase domain"/>
    <property type="match status" value="1"/>
</dbReference>
<proteinExistence type="inferred from homology"/>
<evidence type="ECO:0000256" key="7">
    <source>
        <dbReference type="ARBA" id="ARBA00023163"/>
    </source>
</evidence>
<dbReference type="PANTHER" id="PTHR10625">
    <property type="entry name" value="HISTONE DEACETYLASE HDAC1-RELATED"/>
    <property type="match status" value="1"/>
</dbReference>
<dbReference type="AlphaFoldDB" id="A0A6C0AE85"/>
<evidence type="ECO:0000313" key="9">
    <source>
        <dbReference type="EMBL" id="QHS78006.1"/>
    </source>
</evidence>
<evidence type="ECO:0000256" key="4">
    <source>
        <dbReference type="ARBA" id="ARBA00022801"/>
    </source>
</evidence>
<dbReference type="GO" id="GO:0141221">
    <property type="term" value="F:histone deacetylase activity, hydrolytic mechanism"/>
    <property type="evidence" value="ECO:0007669"/>
    <property type="project" value="UniProtKB-EC"/>
</dbReference>
<dbReference type="InterPro" id="IPR037138">
    <property type="entry name" value="His_deacetylse_dom_sf"/>
</dbReference>
<reference evidence="9" key="1">
    <citation type="journal article" date="2020" name="Nature">
        <title>Giant virus diversity and host interactions through global metagenomics.</title>
        <authorList>
            <person name="Schulz F."/>
            <person name="Roux S."/>
            <person name="Paez-Espino D."/>
            <person name="Jungbluth S."/>
            <person name="Walsh D.A."/>
            <person name="Denef V.J."/>
            <person name="McMahon K.D."/>
            <person name="Konstantinidis K.T."/>
            <person name="Eloe-Fadrosh E.A."/>
            <person name="Kyrpides N.C."/>
            <person name="Woyke T."/>
        </authorList>
    </citation>
    <scope>NUCLEOTIDE SEQUENCE</scope>
    <source>
        <strain evidence="9">GVMAG-S-1021933-23</strain>
    </source>
</reference>
<organism evidence="9">
    <name type="scientific">viral metagenome</name>
    <dbReference type="NCBI Taxonomy" id="1070528"/>
    <lineage>
        <taxon>unclassified sequences</taxon>
        <taxon>metagenomes</taxon>
        <taxon>organismal metagenomes</taxon>
    </lineage>
</organism>
<accession>A0A6C0AE85</accession>
<sequence length="325" mass="37380">MIIAYNNSEKHFSPKNKFETPNRTYGTIKHLLNIFPKESFLEKIDNNIDEAIKLIENVHCKNYIQNLKNMIGNNYYCKNCLKETKNKCTECNDDSYYISWDNDTYQTPESFEIICEAINIIKNICHKFFEKQIKYAYLLIRPPSHHAGESSPHGFCLVNSTMVAAKYLQQLGFNKIVIFDYDLHANNGTVEIIKNTENIYSCSIHCFGIFPFTGDIEENNEKILNIPLFMGASTKQYTAAVKNIVLPFIEKVKPDLIIVSNGFDAHVEDKLEIMNVDDSFYINTTIILKNLNIPLLYILEGGYNPEVIKRLSEGIIKELISVELS</sequence>
<dbReference type="GO" id="GO:0000118">
    <property type="term" value="C:histone deacetylase complex"/>
    <property type="evidence" value="ECO:0007669"/>
    <property type="project" value="TreeGrafter"/>
</dbReference>
<keyword evidence="3" id="KW-0678">Repressor</keyword>
<dbReference type="PANTHER" id="PTHR10625:SF5">
    <property type="entry name" value="HISTONE DEACETYLASE"/>
    <property type="match status" value="1"/>
</dbReference>